<comment type="caution">
    <text evidence="2">The sequence shown here is derived from an EMBL/GenBank/DDBJ whole genome shotgun (WGS) entry which is preliminary data.</text>
</comment>
<dbReference type="EMBL" id="JNSL01000105">
    <property type="protein sequence ID" value="KGA15708.1"/>
    <property type="molecule type" value="Genomic_DNA"/>
</dbReference>
<keyword evidence="1" id="KW-0472">Membrane</keyword>
<reference evidence="2" key="1">
    <citation type="submission" date="2014-06" db="EMBL/GenBank/DDBJ databases">
        <title>Key roles for freshwater Actinobacteria revealed by deep metagenomic sequencing.</title>
        <authorList>
            <person name="Ghai R."/>
            <person name="Mizuno C.M."/>
            <person name="Picazo A."/>
            <person name="Camacho A."/>
            <person name="Rodriguez-Valera F."/>
        </authorList>
    </citation>
    <scope>NUCLEOTIDE SEQUENCE</scope>
</reference>
<protein>
    <recommendedName>
        <fullName evidence="3">Cytochrome C biogenesis protein transmembrane domain-containing protein</fullName>
    </recommendedName>
</protein>
<dbReference type="AlphaFoldDB" id="A0A094SC66"/>
<keyword evidence="1" id="KW-0812">Transmembrane</keyword>
<feature type="transmembrane region" description="Helical" evidence="1">
    <location>
        <begin position="119"/>
        <end position="139"/>
    </location>
</feature>
<keyword evidence="1" id="KW-1133">Transmembrane helix</keyword>
<gene>
    <name evidence="2" type="ORF">GM51_14265</name>
</gene>
<evidence type="ECO:0000313" key="2">
    <source>
        <dbReference type="EMBL" id="KGA15708.1"/>
    </source>
</evidence>
<accession>A0A094SC66</accession>
<name>A0A094SC66_9ZZZZ</name>
<proteinExistence type="predicted"/>
<evidence type="ECO:0000256" key="1">
    <source>
        <dbReference type="SAM" id="Phobius"/>
    </source>
</evidence>
<organism evidence="2">
    <name type="scientific">freshwater metagenome</name>
    <dbReference type="NCBI Taxonomy" id="449393"/>
    <lineage>
        <taxon>unclassified sequences</taxon>
        <taxon>metagenomes</taxon>
        <taxon>ecological metagenomes</taxon>
    </lineage>
</organism>
<feature type="transmembrane region" description="Helical" evidence="1">
    <location>
        <begin position="49"/>
        <end position="72"/>
    </location>
</feature>
<sequence length="168" mass="17975">MNQTCLTAVMLWPAKRWVAAIAVAVATFFLIGLPTAVIANPVFGRAVGVTSWSMPVLITTSVLSGMLFATYVRMDAVITDENSAKVGSIGGFLAYLAVGCPVCNKLALIALGSTGAMQYFAPVQPYIGAAGLLLLMYALRKRLVNESQCALPKPKKVTEQHQLDEIQR</sequence>
<evidence type="ECO:0008006" key="3">
    <source>
        <dbReference type="Google" id="ProtNLM"/>
    </source>
</evidence>
<feature type="transmembrane region" description="Helical" evidence="1">
    <location>
        <begin position="92"/>
        <end position="113"/>
    </location>
</feature>